<dbReference type="RefSeq" id="WP_114024627.1">
    <property type="nucleotide sequence ID" value="NZ_QOIN01000054.1"/>
</dbReference>
<dbReference type="InterPro" id="IPR037950">
    <property type="entry name" value="PgdA-like"/>
</dbReference>
<dbReference type="PANTHER" id="PTHR47561:SF1">
    <property type="entry name" value="POLYSACCHARIDE DEACETYLASE FAMILY PROTEIN (AFU_ORTHOLOGUE AFUA_6G05030)"/>
    <property type="match status" value="1"/>
</dbReference>
<sequence>MSRGTVCLTFDFDAISLWMARGQTTPGPVSRGEFGAYAIDRILALLRRTEVPTTFFIPGHTLETYPAQSAAVAEAGHEIALHGYAHEPVSTLDRDTELAVNRRSAALVERLTGAPPAGHRTPSFDFTEHTVDILTELGIVYDSSLMGTDFEPYVARTKDRCSADGPFAFGQDSAVVELPVSWTLDDYPHLEFVRTPLLMMPGLQDADAMFERFLRDVRYMTKAVPDGVATVTLHPQVVGRGARMAALERFITGCRELDVTFERCVDVARRVRPALVGACAV</sequence>
<dbReference type="PANTHER" id="PTHR47561">
    <property type="entry name" value="POLYSACCHARIDE DEACETYLASE FAMILY PROTEIN (AFU_ORTHOLOGUE AFUA_6G05030)"/>
    <property type="match status" value="1"/>
</dbReference>
<dbReference type="GO" id="GO:0005975">
    <property type="term" value="P:carbohydrate metabolic process"/>
    <property type="evidence" value="ECO:0007669"/>
    <property type="project" value="InterPro"/>
</dbReference>
<proteinExistence type="predicted"/>
<dbReference type="PROSITE" id="PS51677">
    <property type="entry name" value="NODB"/>
    <property type="match status" value="1"/>
</dbReference>
<evidence type="ECO:0000259" key="1">
    <source>
        <dbReference type="PROSITE" id="PS51677"/>
    </source>
</evidence>
<dbReference type="Gene3D" id="3.20.20.370">
    <property type="entry name" value="Glycoside hydrolase/deacetylase"/>
    <property type="match status" value="1"/>
</dbReference>
<evidence type="ECO:0000313" key="2">
    <source>
        <dbReference type="EMBL" id="RCG17714.1"/>
    </source>
</evidence>
<dbReference type="Proteomes" id="UP000252914">
    <property type="component" value="Unassembled WGS sequence"/>
</dbReference>
<evidence type="ECO:0000313" key="3">
    <source>
        <dbReference type="Proteomes" id="UP000252914"/>
    </source>
</evidence>
<name>A0A367EI31_9ACTN</name>
<comment type="caution">
    <text evidence="2">The sequence shown here is derived from an EMBL/GenBank/DDBJ whole genome shotgun (WGS) entry which is preliminary data.</text>
</comment>
<protein>
    <recommendedName>
        <fullName evidence="1">NodB homology domain-containing protein</fullName>
    </recommendedName>
</protein>
<keyword evidence="3" id="KW-1185">Reference proteome</keyword>
<dbReference type="InterPro" id="IPR002509">
    <property type="entry name" value="NODB_dom"/>
</dbReference>
<dbReference type="Pfam" id="PF01522">
    <property type="entry name" value="Polysacc_deac_1"/>
    <property type="match status" value="1"/>
</dbReference>
<feature type="domain" description="NodB homology" evidence="1">
    <location>
        <begin position="4"/>
        <end position="262"/>
    </location>
</feature>
<reference evidence="2 3" key="1">
    <citation type="submission" date="2018-06" db="EMBL/GenBank/DDBJ databases">
        <title>Streptomyces reniochalinae sp. nov. and Streptomyces diacarnus sp. nov. from marine sponges.</title>
        <authorList>
            <person name="Li L."/>
        </authorList>
    </citation>
    <scope>NUCLEOTIDE SEQUENCE [LARGE SCALE GENOMIC DNA]</scope>
    <source>
        <strain evidence="2 3">LHW51701</strain>
    </source>
</reference>
<dbReference type="InterPro" id="IPR011330">
    <property type="entry name" value="Glyco_hydro/deAcase_b/a-brl"/>
</dbReference>
<organism evidence="2 3">
    <name type="scientific">Streptomyces diacarni</name>
    <dbReference type="NCBI Taxonomy" id="2800381"/>
    <lineage>
        <taxon>Bacteria</taxon>
        <taxon>Bacillati</taxon>
        <taxon>Actinomycetota</taxon>
        <taxon>Actinomycetes</taxon>
        <taxon>Kitasatosporales</taxon>
        <taxon>Streptomycetaceae</taxon>
        <taxon>Streptomyces</taxon>
    </lineage>
</organism>
<dbReference type="AlphaFoldDB" id="A0A367EI31"/>
<gene>
    <name evidence="2" type="ORF">DTL70_26990</name>
</gene>
<dbReference type="GO" id="GO:0016810">
    <property type="term" value="F:hydrolase activity, acting on carbon-nitrogen (but not peptide) bonds"/>
    <property type="evidence" value="ECO:0007669"/>
    <property type="project" value="InterPro"/>
</dbReference>
<accession>A0A367EI31</accession>
<dbReference type="SUPFAM" id="SSF88713">
    <property type="entry name" value="Glycoside hydrolase/deacetylase"/>
    <property type="match status" value="1"/>
</dbReference>
<dbReference type="EMBL" id="QOIN01000054">
    <property type="protein sequence ID" value="RCG17714.1"/>
    <property type="molecule type" value="Genomic_DNA"/>
</dbReference>
<dbReference type="CDD" id="cd10938">
    <property type="entry name" value="CE4_HpPgdA_like"/>
    <property type="match status" value="1"/>
</dbReference>